<comment type="caution">
    <text evidence="2">The sequence shown here is derived from an EMBL/GenBank/DDBJ whole genome shotgun (WGS) entry which is preliminary data.</text>
</comment>
<evidence type="ECO:0000259" key="1">
    <source>
        <dbReference type="Pfam" id="PF13614"/>
    </source>
</evidence>
<dbReference type="InterPro" id="IPR027417">
    <property type="entry name" value="P-loop_NTPase"/>
</dbReference>
<accession>A0A841IYR6</accession>
<proteinExistence type="predicted"/>
<dbReference type="InterPro" id="IPR025669">
    <property type="entry name" value="AAA_dom"/>
</dbReference>
<dbReference type="Pfam" id="PF13614">
    <property type="entry name" value="AAA_31"/>
    <property type="match status" value="1"/>
</dbReference>
<name>A0A841IYR6_9SPHN</name>
<dbReference type="SUPFAM" id="SSF52540">
    <property type="entry name" value="P-loop containing nucleoside triphosphate hydrolases"/>
    <property type="match status" value="1"/>
</dbReference>
<dbReference type="PANTHER" id="PTHR13696">
    <property type="entry name" value="P-LOOP CONTAINING NUCLEOSIDE TRIPHOSPHATE HYDROLASE"/>
    <property type="match status" value="1"/>
</dbReference>
<gene>
    <name evidence="2" type="ORF">FHS92_001261</name>
</gene>
<dbReference type="PIRSF" id="PIRSF009320">
    <property type="entry name" value="Nuc_binding_HP_1000"/>
    <property type="match status" value="1"/>
</dbReference>
<feature type="domain" description="AAA" evidence="1">
    <location>
        <begin position="9"/>
        <end position="166"/>
    </location>
</feature>
<organism evidence="2 3">
    <name type="scientific">Sphingobium subterraneum</name>
    <dbReference type="NCBI Taxonomy" id="627688"/>
    <lineage>
        <taxon>Bacteria</taxon>
        <taxon>Pseudomonadati</taxon>
        <taxon>Pseudomonadota</taxon>
        <taxon>Alphaproteobacteria</taxon>
        <taxon>Sphingomonadales</taxon>
        <taxon>Sphingomonadaceae</taxon>
        <taxon>Sphingobium</taxon>
    </lineage>
</organism>
<dbReference type="PANTHER" id="PTHR13696:SF99">
    <property type="entry name" value="COBYRINIC ACID AC-DIAMIDE SYNTHASE"/>
    <property type="match status" value="1"/>
</dbReference>
<dbReference type="InterPro" id="IPR050678">
    <property type="entry name" value="DNA_Partitioning_ATPase"/>
</dbReference>
<keyword evidence="3" id="KW-1185">Reference proteome</keyword>
<evidence type="ECO:0000313" key="3">
    <source>
        <dbReference type="Proteomes" id="UP000552700"/>
    </source>
</evidence>
<reference evidence="2 3" key="1">
    <citation type="submission" date="2020-08" db="EMBL/GenBank/DDBJ databases">
        <title>Genomic Encyclopedia of Type Strains, Phase IV (KMG-IV): sequencing the most valuable type-strain genomes for metagenomic binning, comparative biology and taxonomic classification.</title>
        <authorList>
            <person name="Goeker M."/>
        </authorList>
    </citation>
    <scope>NUCLEOTIDE SEQUENCE [LARGE SCALE GENOMIC DNA]</scope>
    <source>
        <strain evidence="2 3">DSM 102255</strain>
    </source>
</reference>
<evidence type="ECO:0000313" key="2">
    <source>
        <dbReference type="EMBL" id="MBB6123554.1"/>
    </source>
</evidence>
<sequence length="249" mass="27443">MNKGDALATIAVYSLKGGVGKTTFAVNLAWAAVRNSSRRTLLWDLDPQAAATWMLSADKSGRDEAQAIFSKDIDVRTLIRPSTVPGIDLIAADTSLRGLDRLFFDLGKKKRLARLIEGLEKDYDRIILDCPPGLTETSEQVLRAADVIVVPVIPSPLSQRALGEVARYLMQRGGSHPPILPVYSMVDRRRSLHRSAMEENPTWPVVPMASAVEQMASRRKPIGEFAPSSPAAQQFAKLWQAIEKKLAKR</sequence>
<dbReference type="EMBL" id="JACIJP010000001">
    <property type="protein sequence ID" value="MBB6123554.1"/>
    <property type="molecule type" value="Genomic_DNA"/>
</dbReference>
<dbReference type="AlphaFoldDB" id="A0A841IYR6"/>
<dbReference type="RefSeq" id="WP_184078541.1">
    <property type="nucleotide sequence ID" value="NZ_JACIJP010000001.1"/>
</dbReference>
<dbReference type="Gene3D" id="3.40.50.300">
    <property type="entry name" value="P-loop containing nucleotide triphosphate hydrolases"/>
    <property type="match status" value="1"/>
</dbReference>
<protein>
    <submittedName>
        <fullName evidence="2">Cellulose biosynthesis protein BcsQ</fullName>
    </submittedName>
</protein>
<dbReference type="CDD" id="cd02042">
    <property type="entry name" value="ParAB_family"/>
    <property type="match status" value="1"/>
</dbReference>
<dbReference type="Proteomes" id="UP000552700">
    <property type="component" value="Unassembled WGS sequence"/>
</dbReference>